<dbReference type="PROSITE" id="PS01125">
    <property type="entry name" value="ROK"/>
    <property type="match status" value="1"/>
</dbReference>
<comment type="similarity">
    <text evidence="1">Belongs to the ROK (NagC/XylR) family.</text>
</comment>
<keyword evidence="3" id="KW-1185">Reference proteome</keyword>
<accession>A0ABN2TN84</accession>
<dbReference type="EMBL" id="BAAAQN010000003">
    <property type="protein sequence ID" value="GAA2015238.1"/>
    <property type="molecule type" value="Genomic_DNA"/>
</dbReference>
<dbReference type="SUPFAM" id="SSF46785">
    <property type="entry name" value="Winged helix' DNA-binding domain"/>
    <property type="match status" value="1"/>
</dbReference>
<dbReference type="RefSeq" id="WP_344664100.1">
    <property type="nucleotide sequence ID" value="NZ_BAAAQN010000003.1"/>
</dbReference>
<dbReference type="SUPFAM" id="SSF53067">
    <property type="entry name" value="Actin-like ATPase domain"/>
    <property type="match status" value="1"/>
</dbReference>
<evidence type="ECO:0000256" key="1">
    <source>
        <dbReference type="ARBA" id="ARBA00006479"/>
    </source>
</evidence>
<evidence type="ECO:0000313" key="3">
    <source>
        <dbReference type="Proteomes" id="UP001500751"/>
    </source>
</evidence>
<dbReference type="PANTHER" id="PTHR18964:SF149">
    <property type="entry name" value="BIFUNCTIONAL UDP-N-ACETYLGLUCOSAMINE 2-EPIMERASE_N-ACETYLMANNOSAMINE KINASE"/>
    <property type="match status" value="1"/>
</dbReference>
<organism evidence="2 3">
    <name type="scientific">Catenulispora yoronensis</name>
    <dbReference type="NCBI Taxonomy" id="450799"/>
    <lineage>
        <taxon>Bacteria</taxon>
        <taxon>Bacillati</taxon>
        <taxon>Actinomycetota</taxon>
        <taxon>Actinomycetes</taxon>
        <taxon>Catenulisporales</taxon>
        <taxon>Catenulisporaceae</taxon>
        <taxon>Catenulispora</taxon>
    </lineage>
</organism>
<dbReference type="InterPro" id="IPR049874">
    <property type="entry name" value="ROK_cs"/>
</dbReference>
<dbReference type="PANTHER" id="PTHR18964">
    <property type="entry name" value="ROK (REPRESSOR, ORF, KINASE) FAMILY"/>
    <property type="match status" value="1"/>
</dbReference>
<gene>
    <name evidence="2" type="ORF">GCM10009839_08020</name>
</gene>
<dbReference type="InterPro" id="IPR036390">
    <property type="entry name" value="WH_DNA-bd_sf"/>
</dbReference>
<evidence type="ECO:0000313" key="2">
    <source>
        <dbReference type="EMBL" id="GAA2015238.1"/>
    </source>
</evidence>
<comment type="caution">
    <text evidence="2">The sequence shown here is derived from an EMBL/GenBank/DDBJ whole genome shotgun (WGS) entry which is preliminary data.</text>
</comment>
<dbReference type="InterPro" id="IPR043129">
    <property type="entry name" value="ATPase_NBD"/>
</dbReference>
<dbReference type="Pfam" id="PF00480">
    <property type="entry name" value="ROK"/>
    <property type="match status" value="1"/>
</dbReference>
<reference evidence="2 3" key="1">
    <citation type="journal article" date="2019" name="Int. J. Syst. Evol. Microbiol.">
        <title>The Global Catalogue of Microorganisms (GCM) 10K type strain sequencing project: providing services to taxonomists for standard genome sequencing and annotation.</title>
        <authorList>
            <consortium name="The Broad Institute Genomics Platform"/>
            <consortium name="The Broad Institute Genome Sequencing Center for Infectious Disease"/>
            <person name="Wu L."/>
            <person name="Ma J."/>
        </authorList>
    </citation>
    <scope>NUCLEOTIDE SEQUENCE [LARGE SCALE GENOMIC DNA]</scope>
    <source>
        <strain evidence="2 3">JCM 16014</strain>
    </source>
</reference>
<proteinExistence type="inferred from homology"/>
<dbReference type="InterPro" id="IPR036388">
    <property type="entry name" value="WH-like_DNA-bd_sf"/>
</dbReference>
<dbReference type="InterPro" id="IPR000600">
    <property type="entry name" value="ROK"/>
</dbReference>
<name>A0ABN2TN84_9ACTN</name>
<protein>
    <submittedName>
        <fullName evidence="2">ROK family transcriptional regulator</fullName>
    </submittedName>
</protein>
<dbReference type="Gene3D" id="1.10.10.10">
    <property type="entry name" value="Winged helix-like DNA-binding domain superfamily/Winged helix DNA-binding domain"/>
    <property type="match status" value="1"/>
</dbReference>
<sequence>MIKKPAVQAAGPAAKPSTVTSLRQHNRARVLRQIILARETTRAEIARDSGLSAASAISIVAELIADGLVEEKGSISSQGGRPIAILSPRADSAVTIGADIGERGVAVEMFDLAMNRVDREFSGGREEEPAAQIAADLASALTALRRRNPDRWPNLLGIGLGLPGIVETDDAGERILYAQSLGWDPISITELCDVGAVVHAENGAKTQARAELWYGAARGSDHALVALLGRGVGLGVVAEGRLAHGSRSSAGEWGHTVIEYNGRLCRCGKRGCVEAYIGSDAILDAWAARGGQFEGSGWGALGQLIDGAAGGDPVAAAVVQETIEYLSAGLGALVNLYNPERIVIGGWVGLRLMETLGERIHEAVKGACLARPGGQFDLSVAELGGDSVSLGAALLPIEALIDQNP</sequence>
<dbReference type="Proteomes" id="UP001500751">
    <property type="component" value="Unassembled WGS sequence"/>
</dbReference>
<dbReference type="Gene3D" id="3.30.420.40">
    <property type="match status" value="2"/>
</dbReference>